<evidence type="ECO:0000313" key="3">
    <source>
        <dbReference type="EMBL" id="CAK9113002.1"/>
    </source>
</evidence>
<accession>A0ABP0SKU4</accession>
<keyword evidence="4" id="KW-1185">Reference proteome</keyword>
<gene>
    <name evidence="3" type="ORF">CCMP2556_LOCUS52328</name>
</gene>
<protein>
    <submittedName>
        <fullName evidence="3">Uncharacterized protein</fullName>
    </submittedName>
</protein>
<evidence type="ECO:0000313" key="4">
    <source>
        <dbReference type="Proteomes" id="UP001642484"/>
    </source>
</evidence>
<feature type="region of interest" description="Disordered" evidence="1">
    <location>
        <begin position="329"/>
        <end position="361"/>
    </location>
</feature>
<feature type="region of interest" description="Disordered" evidence="1">
    <location>
        <begin position="390"/>
        <end position="455"/>
    </location>
</feature>
<keyword evidence="2" id="KW-1133">Transmembrane helix</keyword>
<feature type="transmembrane region" description="Helical" evidence="2">
    <location>
        <begin position="1194"/>
        <end position="1215"/>
    </location>
</feature>
<dbReference type="Proteomes" id="UP001642484">
    <property type="component" value="Unassembled WGS sequence"/>
</dbReference>
<evidence type="ECO:0000256" key="2">
    <source>
        <dbReference type="SAM" id="Phobius"/>
    </source>
</evidence>
<dbReference type="PANTHER" id="PTHR34679:SF2">
    <property type="entry name" value="OS02G0122500 PROTEIN"/>
    <property type="match status" value="1"/>
</dbReference>
<feature type="transmembrane region" description="Helical" evidence="2">
    <location>
        <begin position="1276"/>
        <end position="1296"/>
    </location>
</feature>
<dbReference type="InterPro" id="IPR025067">
    <property type="entry name" value="DUF4079"/>
</dbReference>
<feature type="compositionally biased region" description="Gly residues" evidence="1">
    <location>
        <begin position="351"/>
        <end position="361"/>
    </location>
</feature>
<comment type="caution">
    <text evidence="3">The sequence shown here is derived from an EMBL/GenBank/DDBJ whole genome shotgun (WGS) entry which is preliminary data.</text>
</comment>
<keyword evidence="2" id="KW-0812">Transmembrane</keyword>
<sequence length="1372" mass="150946">ADFDTMHETCCSKGYAVWCSQTPPTPTQTVIHDQYFTNVKDVKVPHTVTVPIPPPPRKVITHTVHVHTHAFDCDGDASGDMSMWSSEKKRYCCYLRGITCHTKVTYRPHYHTITHIKHVTVPVHVPIPAPPPQVINHVVNDPIHDPPQVIKVPVPGQPTYVPKYVHQKHYVPVREPSPPQYHNVPVPVPIKDPGQVIKVPVPLPPQTVVKNKVIYKTRHVKVQHIYDCKAGFNNWNSGWSSAKKSWCCSHESRGCPGDHSGSLTKTYVTHVTEGRPHTVYHTHHYVTHHVSHEYVPTHVVHHWGGSGHFGGDSYGSGSGATTVVHHYSGSGSSGSSGSWGGSSGGSSHSFGGSGSFSGSHSIGGSGSFSHSFSMSSSSDGGHARRLQEIENGEVDGGDSTIEGGDSTIEGGDSSIGGEAIEGGDSTIEGGDSTVEGEAIEGGDSTIEGGEGTIGGEARPLRVETVALEVRPLVGEMLAKVSLSEVVTAQLEVGSLMETMDIRHMLEMAAVPPLMVATVASEANLLKMAAVLEVRRLAMAAAALEEGTFVSMTYPHDAWVNGHYGHYDHSGSWIEVHHVGGHYHVHGHYHPVDATHYATEHAVAAVHPEHVIEKNFYEVRTKTHVIHDPVTIPGKVIHKQVTLPAKAVYNCMEGFHDWHHLWTEDQQKYCCYKVSRGCTTKIVKHLRYHTVVQNHNIPVPVPKPVPVHLPPPPPQVIKVPVHLPPPPRQVVKVPYPVREPAPEPKVITKVKYFKKPVPVPVVVHKTEKIPVPVKRTKYVKVPIPEPSPPHIVYHTKKIVSHAYDCDEGVHTWHDTWSHSKRLYCCWRRSIGCPHSHTIYHTHTVYHTKVVPKKVVMPPKIIYKDVTVHHTIDIDCNSGYSNWYYGWSNYKKHYCCSHEKRGCPGTWKGFAHGHIHVTVQKGVGTATGKIYDCQAGFNNWLHGWSDSKKKWCCGKEQKGCVKFHCDHDAVSTWGAEKRDWCCGNFQKGCAATTLSPLGCDTPCHHAGESSTCKDRRIEWASHHVFSGKGNACELAYSQIQVECDVCRSCTVQAAGCEVHAVAKDPYDCDAALNNFFRAWSPPKKQWCCNNRGKGCEGNSPPKVLSELVLTFFQVKASPVQSGVAAMARFSSRARGRMGTVALAAAAWCGTWCFVSAPEKAPHASLRPEIAAATAAAALMPSEAWAKGGQWGPLEGLIHPIIMPCIFFATLYTGFLGWQWRQTRTLGADLSALRKKLPKDEDPEKESSATKSLKEEISRLDAERKEMVQAGYKDKHHTLSSFILGGGIFFTCYGTFNTWFRAEKLFPGPHLFAGAAIVVLWAISAALVPFMEKGNDGARNAHIALNGVNVLLFAWQLPTGFEIAQKVWGLDIAWF</sequence>
<name>A0ABP0SKU4_9DINO</name>
<feature type="compositionally biased region" description="Gly residues" evidence="1">
    <location>
        <begin position="331"/>
        <end position="344"/>
    </location>
</feature>
<dbReference type="EMBL" id="CAXAMN010027805">
    <property type="protein sequence ID" value="CAK9113002.1"/>
    <property type="molecule type" value="Genomic_DNA"/>
</dbReference>
<dbReference type="Pfam" id="PF13301">
    <property type="entry name" value="DUF4079"/>
    <property type="match status" value="1"/>
</dbReference>
<keyword evidence="2" id="KW-0472">Membrane</keyword>
<organism evidence="3 4">
    <name type="scientific">Durusdinium trenchii</name>
    <dbReference type="NCBI Taxonomy" id="1381693"/>
    <lineage>
        <taxon>Eukaryota</taxon>
        <taxon>Sar</taxon>
        <taxon>Alveolata</taxon>
        <taxon>Dinophyceae</taxon>
        <taxon>Suessiales</taxon>
        <taxon>Symbiodiniaceae</taxon>
        <taxon>Durusdinium</taxon>
    </lineage>
</organism>
<evidence type="ECO:0000256" key="1">
    <source>
        <dbReference type="SAM" id="MobiDB-lite"/>
    </source>
</evidence>
<feature type="non-terminal residue" evidence="3">
    <location>
        <position position="1"/>
    </location>
</feature>
<reference evidence="3 4" key="1">
    <citation type="submission" date="2024-02" db="EMBL/GenBank/DDBJ databases">
        <authorList>
            <person name="Chen Y."/>
            <person name="Shah S."/>
            <person name="Dougan E. K."/>
            <person name="Thang M."/>
            <person name="Chan C."/>
        </authorList>
    </citation>
    <scope>NUCLEOTIDE SEQUENCE [LARGE SCALE GENOMIC DNA]</scope>
</reference>
<feature type="transmembrane region" description="Helical" evidence="2">
    <location>
        <begin position="1308"/>
        <end position="1327"/>
    </location>
</feature>
<dbReference type="PANTHER" id="PTHR34679">
    <property type="match status" value="1"/>
</dbReference>
<proteinExistence type="predicted"/>